<dbReference type="PROSITE" id="PS50943">
    <property type="entry name" value="HTH_CROC1"/>
    <property type="match status" value="1"/>
</dbReference>
<evidence type="ECO:0000313" key="3">
    <source>
        <dbReference type="Proteomes" id="UP000255129"/>
    </source>
</evidence>
<dbReference type="SMART" id="SM00530">
    <property type="entry name" value="HTH_XRE"/>
    <property type="match status" value="1"/>
</dbReference>
<dbReference type="AlphaFoldDB" id="A0A379G780"/>
<dbReference type="OrthoDB" id="6460451at2"/>
<dbReference type="RefSeq" id="WP_006814351.1">
    <property type="nucleotide sequence ID" value="NZ_AP018946.1"/>
</dbReference>
<sequence length="97" mass="11190">MLTDQQFDSIEVSTYIGTFLKRRRKGAGLTGAELASRLSISQQQISRYERGVNAITIQSLLGILHALELKKHDIDDFLQNIFHFYYIDIDMENKLLN</sequence>
<name>A0A379G780_9GAMM</name>
<dbReference type="Gene3D" id="1.10.260.40">
    <property type="entry name" value="lambda repressor-like DNA-binding domains"/>
    <property type="match status" value="1"/>
</dbReference>
<gene>
    <name evidence="2" type="ORF">NCTC12026_03342</name>
</gene>
<accession>A0A379G780</accession>
<organism evidence="2 3">
    <name type="scientific">Providencia rustigianii</name>
    <dbReference type="NCBI Taxonomy" id="158850"/>
    <lineage>
        <taxon>Bacteria</taxon>
        <taxon>Pseudomonadati</taxon>
        <taxon>Pseudomonadota</taxon>
        <taxon>Gammaproteobacteria</taxon>
        <taxon>Enterobacterales</taxon>
        <taxon>Morganellaceae</taxon>
        <taxon>Providencia</taxon>
    </lineage>
</organism>
<proteinExistence type="predicted"/>
<dbReference type="Proteomes" id="UP000255129">
    <property type="component" value="Unassembled WGS sequence"/>
</dbReference>
<reference evidence="2 3" key="1">
    <citation type="submission" date="2018-06" db="EMBL/GenBank/DDBJ databases">
        <authorList>
            <consortium name="Pathogen Informatics"/>
            <person name="Doyle S."/>
        </authorList>
    </citation>
    <scope>NUCLEOTIDE SEQUENCE [LARGE SCALE GENOMIC DNA]</scope>
    <source>
        <strain evidence="2 3">NCTC12026</strain>
    </source>
</reference>
<dbReference type="SUPFAM" id="SSF47413">
    <property type="entry name" value="lambda repressor-like DNA-binding domains"/>
    <property type="match status" value="1"/>
</dbReference>
<dbReference type="InterPro" id="IPR001387">
    <property type="entry name" value="Cro/C1-type_HTH"/>
</dbReference>
<dbReference type="GO" id="GO:0003677">
    <property type="term" value="F:DNA binding"/>
    <property type="evidence" value="ECO:0007669"/>
    <property type="project" value="InterPro"/>
</dbReference>
<dbReference type="Pfam" id="PF01381">
    <property type="entry name" value="HTH_3"/>
    <property type="match status" value="1"/>
</dbReference>
<dbReference type="InterPro" id="IPR010982">
    <property type="entry name" value="Lambda_DNA-bd_dom_sf"/>
</dbReference>
<dbReference type="CDD" id="cd00093">
    <property type="entry name" value="HTH_XRE"/>
    <property type="match status" value="1"/>
</dbReference>
<protein>
    <submittedName>
        <fullName evidence="2">Antitoxin HipB</fullName>
    </submittedName>
</protein>
<feature type="domain" description="HTH cro/C1-type" evidence="1">
    <location>
        <begin position="20"/>
        <end position="77"/>
    </location>
</feature>
<dbReference type="EMBL" id="UGUA01000002">
    <property type="protein sequence ID" value="SUC36899.1"/>
    <property type="molecule type" value="Genomic_DNA"/>
</dbReference>
<evidence type="ECO:0000313" key="2">
    <source>
        <dbReference type="EMBL" id="SUC36899.1"/>
    </source>
</evidence>
<evidence type="ECO:0000259" key="1">
    <source>
        <dbReference type="PROSITE" id="PS50943"/>
    </source>
</evidence>
<dbReference type="GeneID" id="93422527"/>